<evidence type="ECO:0000259" key="12">
    <source>
        <dbReference type="Pfam" id="PF02706"/>
    </source>
</evidence>
<feature type="transmembrane region" description="Helical" evidence="10">
    <location>
        <begin position="31"/>
        <end position="50"/>
    </location>
</feature>
<dbReference type="GO" id="GO:0005886">
    <property type="term" value="C:plasma membrane"/>
    <property type="evidence" value="ECO:0007669"/>
    <property type="project" value="UniProtKB-SubCell"/>
</dbReference>
<dbReference type="Pfam" id="PF01656">
    <property type="entry name" value="CbiA"/>
    <property type="match status" value="1"/>
</dbReference>
<evidence type="ECO:0000256" key="6">
    <source>
        <dbReference type="ARBA" id="ARBA00022840"/>
    </source>
</evidence>
<dbReference type="RefSeq" id="WP_073596201.1">
    <property type="nucleotide sequence ID" value="NZ_MRCE01000035.1"/>
</dbReference>
<dbReference type="STRING" id="454136.NIES2119_24920"/>
<evidence type="ECO:0000313" key="13">
    <source>
        <dbReference type="EMBL" id="OKH32825.1"/>
    </source>
</evidence>
<feature type="domain" description="Polysaccharide chain length determinant N-terminal" evidence="12">
    <location>
        <begin position="21"/>
        <end position="107"/>
    </location>
</feature>
<evidence type="ECO:0000256" key="4">
    <source>
        <dbReference type="ARBA" id="ARBA00022692"/>
    </source>
</evidence>
<reference evidence="13 14" key="1">
    <citation type="submission" date="2016-11" db="EMBL/GenBank/DDBJ databases">
        <title>Draft Genome Sequences of Nine Cyanobacterial Strains from Diverse Habitats.</title>
        <authorList>
            <person name="Zhu T."/>
            <person name="Hou S."/>
            <person name="Lu X."/>
            <person name="Hess W.R."/>
        </authorList>
    </citation>
    <scope>NUCLEOTIDE SEQUENCE [LARGE SCALE GENOMIC DNA]</scope>
    <source>
        <strain evidence="13 14">IAM M-71</strain>
    </source>
</reference>
<evidence type="ECO:0000313" key="14">
    <source>
        <dbReference type="Proteomes" id="UP000185860"/>
    </source>
</evidence>
<dbReference type="InterPro" id="IPR027417">
    <property type="entry name" value="P-loop_NTPase"/>
</dbReference>
<dbReference type="Pfam" id="PF02706">
    <property type="entry name" value="Wzz"/>
    <property type="match status" value="1"/>
</dbReference>
<keyword evidence="9" id="KW-0175">Coiled coil</keyword>
<name>A0A1U7I8L3_9CYAN</name>
<dbReference type="OrthoDB" id="580971at2"/>
<sequence length="741" mass="83265">MVNVNTNNLNPAAETEAGYGQLLAILLRRRYWLLGIFSVVLAITAIVTITTKPTYKSSMQLLVEPNYQGKQEGSKNAENDFADSNVEIDYATQLNLMRSSQLIQKAVDLLRPQYPKIKVKDIKEALVVNQLQEDKVNTKIFEVTYIDNDPIKTQTVLETIKRVYQDYNREQQQLRLTKGLSFIDAQLPSLRESTVRTEAALEKFRKSQNLIQPELQAKALIESLKDIQYELRTARAQYQEAQSRFQTLQQQVKRSPQDAVVSSRLSESTRYQTLLSEIQKIELELAKERQRFTDSNPVIQNLLEQRQSQLALLQKEQQLVQGNNNPLPPTTTNSNLLEKGQLGKLDVNLSSKLLEEQTNVQGWQARVQSLTQKAQQIQAELQRFPGMLSQYNRLEPEVKLNRDTLEQLLKARQELSLEIARGGFDWQMVEEPQLGLQIGPSMKRNLLLGAVVGLMLGSIVAFIRDMIDDAVHTSDDLKKQVDLPLLGIIPQLNPQTRTEPIIHLPFRQQPILTSSTIELISWQPFRESLDLIYQNIQLVNSTGSLKSLVITSALAGEGKSAIALGLAISAARLHQRVLLIDADLRRPSLHKELNLPNDRGLSTLLTNDVSLRDETNVQISRQHNNISILTAGPTPLDPAQLLSSQRMRELMANFEQSYDLVLLDAPPVLGIVDAILAASFCSGAVLVGRIGRVTRTELTQATNMLHKLNVIGVVANGADGFSNGYSSYSQQDQELLQPRTR</sequence>
<organism evidence="13 14">
    <name type="scientific">[Phormidium ambiguum] IAM M-71</name>
    <dbReference type="NCBI Taxonomy" id="454136"/>
    <lineage>
        <taxon>Bacteria</taxon>
        <taxon>Bacillati</taxon>
        <taxon>Cyanobacteriota</taxon>
        <taxon>Cyanophyceae</taxon>
        <taxon>Oscillatoriophycideae</taxon>
        <taxon>Aerosakkonematales</taxon>
        <taxon>Aerosakkonemataceae</taxon>
        <taxon>Floridanema</taxon>
    </lineage>
</organism>
<dbReference type="AlphaFoldDB" id="A0A1U7I8L3"/>
<evidence type="ECO:0000256" key="3">
    <source>
        <dbReference type="ARBA" id="ARBA00022475"/>
    </source>
</evidence>
<evidence type="ECO:0000256" key="8">
    <source>
        <dbReference type="ARBA" id="ARBA00023136"/>
    </source>
</evidence>
<accession>A0A1U7I8L3</accession>
<dbReference type="GO" id="GO:0004713">
    <property type="term" value="F:protein tyrosine kinase activity"/>
    <property type="evidence" value="ECO:0007669"/>
    <property type="project" value="TreeGrafter"/>
</dbReference>
<feature type="domain" description="CobQ/CobB/MinD/ParA nucleotide binding" evidence="11">
    <location>
        <begin position="549"/>
        <end position="720"/>
    </location>
</feature>
<dbReference type="Gene3D" id="3.40.50.300">
    <property type="entry name" value="P-loop containing nucleotide triphosphate hydrolases"/>
    <property type="match status" value="1"/>
</dbReference>
<evidence type="ECO:0000256" key="7">
    <source>
        <dbReference type="ARBA" id="ARBA00022989"/>
    </source>
</evidence>
<dbReference type="InterPro" id="IPR003856">
    <property type="entry name" value="LPS_length_determ_N"/>
</dbReference>
<feature type="coiled-coil region" evidence="9">
    <location>
        <begin position="224"/>
        <end position="319"/>
    </location>
</feature>
<dbReference type="InterPro" id="IPR050445">
    <property type="entry name" value="Bact_polysacc_biosynth/exp"/>
</dbReference>
<comment type="caution">
    <text evidence="13">The sequence shown here is derived from an EMBL/GenBank/DDBJ whole genome shotgun (WGS) entry which is preliminary data.</text>
</comment>
<evidence type="ECO:0000256" key="1">
    <source>
        <dbReference type="ARBA" id="ARBA00004651"/>
    </source>
</evidence>
<evidence type="ECO:0000256" key="9">
    <source>
        <dbReference type="SAM" id="Coils"/>
    </source>
</evidence>
<evidence type="ECO:0000256" key="10">
    <source>
        <dbReference type="SAM" id="Phobius"/>
    </source>
</evidence>
<dbReference type="PANTHER" id="PTHR32309:SF13">
    <property type="entry name" value="FERRIC ENTEROBACTIN TRANSPORT PROTEIN FEPE"/>
    <property type="match status" value="1"/>
</dbReference>
<evidence type="ECO:0000256" key="5">
    <source>
        <dbReference type="ARBA" id="ARBA00022741"/>
    </source>
</evidence>
<keyword evidence="5" id="KW-0547">Nucleotide-binding</keyword>
<dbReference type="GO" id="GO:0005524">
    <property type="term" value="F:ATP binding"/>
    <property type="evidence" value="ECO:0007669"/>
    <property type="project" value="UniProtKB-KW"/>
</dbReference>
<dbReference type="Proteomes" id="UP000185860">
    <property type="component" value="Unassembled WGS sequence"/>
</dbReference>
<keyword evidence="3" id="KW-1003">Cell membrane</keyword>
<protein>
    <submittedName>
        <fullName evidence="13">Capsular biosynthesis protein</fullName>
    </submittedName>
</protein>
<proteinExistence type="inferred from homology"/>
<keyword evidence="4 10" id="KW-0812">Transmembrane</keyword>
<evidence type="ECO:0000256" key="2">
    <source>
        <dbReference type="ARBA" id="ARBA00006683"/>
    </source>
</evidence>
<dbReference type="PANTHER" id="PTHR32309">
    <property type="entry name" value="TYROSINE-PROTEIN KINASE"/>
    <property type="match status" value="1"/>
</dbReference>
<keyword evidence="7 10" id="KW-1133">Transmembrane helix</keyword>
<dbReference type="InterPro" id="IPR005702">
    <property type="entry name" value="Wzc-like_C"/>
</dbReference>
<dbReference type="CDD" id="cd05387">
    <property type="entry name" value="BY-kinase"/>
    <property type="match status" value="1"/>
</dbReference>
<dbReference type="InterPro" id="IPR002586">
    <property type="entry name" value="CobQ/CobB/MinD/ParA_Nub-bd_dom"/>
</dbReference>
<dbReference type="EMBL" id="MRCE01000035">
    <property type="protein sequence ID" value="OKH32825.1"/>
    <property type="molecule type" value="Genomic_DNA"/>
</dbReference>
<comment type="subcellular location">
    <subcellularLocation>
        <location evidence="1">Cell membrane</location>
        <topology evidence="1">Multi-pass membrane protein</topology>
    </subcellularLocation>
</comment>
<keyword evidence="6" id="KW-0067">ATP-binding</keyword>
<gene>
    <name evidence="13" type="ORF">NIES2119_24920</name>
</gene>
<keyword evidence="8 10" id="KW-0472">Membrane</keyword>
<evidence type="ECO:0000259" key="11">
    <source>
        <dbReference type="Pfam" id="PF01656"/>
    </source>
</evidence>
<comment type="similarity">
    <text evidence="2">Belongs to the CpsC/CapA family.</text>
</comment>
<dbReference type="SUPFAM" id="SSF52540">
    <property type="entry name" value="P-loop containing nucleoside triphosphate hydrolases"/>
    <property type="match status" value="1"/>
</dbReference>
<dbReference type="NCBIfam" id="TIGR01007">
    <property type="entry name" value="eps_fam"/>
    <property type="match status" value="1"/>
</dbReference>